<dbReference type="EMBL" id="CAJPDQ010000023">
    <property type="protein sequence ID" value="CAF9925286.1"/>
    <property type="molecule type" value="Genomic_DNA"/>
</dbReference>
<dbReference type="Pfam" id="PF01490">
    <property type="entry name" value="Aa_trans"/>
    <property type="match status" value="1"/>
</dbReference>
<dbReference type="Proteomes" id="UP000664169">
    <property type="component" value="Unassembled WGS sequence"/>
</dbReference>
<gene>
    <name evidence="11" type="ORF">GOMPHAMPRED_003849</name>
</gene>
<evidence type="ECO:0000256" key="6">
    <source>
        <dbReference type="ARBA" id="ARBA00022989"/>
    </source>
</evidence>
<dbReference type="InterPro" id="IPR013057">
    <property type="entry name" value="AA_transpt_TM"/>
</dbReference>
<dbReference type="GO" id="GO:0015179">
    <property type="term" value="F:L-amino acid transmembrane transporter activity"/>
    <property type="evidence" value="ECO:0007669"/>
    <property type="project" value="TreeGrafter"/>
</dbReference>
<feature type="transmembrane region" description="Helical" evidence="9">
    <location>
        <begin position="314"/>
        <end position="335"/>
    </location>
</feature>
<keyword evidence="7 9" id="KW-0472">Membrane</keyword>
<evidence type="ECO:0000256" key="3">
    <source>
        <dbReference type="ARBA" id="ARBA00022448"/>
    </source>
</evidence>
<dbReference type="PANTHER" id="PTHR22950">
    <property type="entry name" value="AMINO ACID TRANSPORTER"/>
    <property type="match status" value="1"/>
</dbReference>
<comment type="similarity">
    <text evidence="2">Belongs to the amino acid/polyamine transporter 2 family.</text>
</comment>
<name>A0A8H3FG13_9LECA</name>
<keyword evidence="3" id="KW-0813">Transport</keyword>
<feature type="transmembrane region" description="Helical" evidence="9">
    <location>
        <begin position="570"/>
        <end position="590"/>
    </location>
</feature>
<feature type="domain" description="Amino acid transporter transmembrane" evidence="10">
    <location>
        <begin position="235"/>
        <end position="583"/>
    </location>
</feature>
<feature type="transmembrane region" description="Helical" evidence="9">
    <location>
        <begin position="341"/>
        <end position="362"/>
    </location>
</feature>
<evidence type="ECO:0000256" key="9">
    <source>
        <dbReference type="SAM" id="Phobius"/>
    </source>
</evidence>
<proteinExistence type="inferred from homology"/>
<reference evidence="11" key="1">
    <citation type="submission" date="2021-03" db="EMBL/GenBank/DDBJ databases">
        <authorList>
            <person name="Tagirdzhanova G."/>
        </authorList>
    </citation>
    <scope>NUCLEOTIDE SEQUENCE</scope>
</reference>
<evidence type="ECO:0000313" key="12">
    <source>
        <dbReference type="Proteomes" id="UP000664169"/>
    </source>
</evidence>
<feature type="transmembrane region" description="Helical" evidence="9">
    <location>
        <begin position="495"/>
        <end position="514"/>
    </location>
</feature>
<evidence type="ECO:0000313" key="11">
    <source>
        <dbReference type="EMBL" id="CAF9925286.1"/>
    </source>
</evidence>
<evidence type="ECO:0000256" key="7">
    <source>
        <dbReference type="ARBA" id="ARBA00023136"/>
    </source>
</evidence>
<keyword evidence="12" id="KW-1185">Reference proteome</keyword>
<feature type="region of interest" description="Disordered" evidence="8">
    <location>
        <begin position="1"/>
        <end position="26"/>
    </location>
</feature>
<keyword evidence="6 9" id="KW-1133">Transmembrane helix</keyword>
<evidence type="ECO:0000256" key="4">
    <source>
        <dbReference type="ARBA" id="ARBA00022692"/>
    </source>
</evidence>
<protein>
    <recommendedName>
        <fullName evidence="10">Amino acid transporter transmembrane domain-containing protein</fullName>
    </recommendedName>
</protein>
<feature type="compositionally biased region" description="Low complexity" evidence="8">
    <location>
        <begin position="146"/>
        <end position="158"/>
    </location>
</feature>
<sequence>MAGNPKTWNEYEQGGGSPRGSIGSLGNIHFDEAAEHERLLHPGRSDAAGSQNLRRRRSSMAMRVNALAQYGGVNSIENFARSWQRAVGFHDITPVRASFAVADDTQPDYQRIEPVSSNEQRSLLRQQLAGSRQPSDNAVNDDDQISPSAMPVASSSSPGRDSFVHASHIGSPFASSYGAVWGIGKASEAGRDTATRLFNEQQEAGTQDPDKDREPLLLKRVADDEGHIGIEVIGQSTVYQTILNSTNVLIGIGLLSLPLGIKYAGWVVGLTFLTLSAIVTAYTARLLGKCLEVDKNLITFSDIAYVAFGYRGQILIGVIFTLELLAACVALLVLFADSLNLLIPGWGILEFKLLCGLIMIPLSFVPLRLLGYTSSLGIICCLTIVIIVIIDGITKPDYPGSFREPAATYLFPQNWSTLPLSFGLLMSPWGGHAVFPNIYRDMRHPHKYALSLKFTFGFTYLLDASIAVAGLVMFGDKTREEITQNIFLTEGYSKTLSVIVAVCIAIIPITKLPLNSRPILTTMEHLAGLGTQDVTGMSALSRGLTRAAIRVAVVIVITLTAIVCPSFDRVMALMGSAFCFTICAALKRYWIMY</sequence>
<comment type="subcellular location">
    <subcellularLocation>
        <location evidence="1">Membrane</location>
        <topology evidence="1">Multi-pass membrane protein</topology>
    </subcellularLocation>
</comment>
<evidence type="ECO:0000256" key="1">
    <source>
        <dbReference type="ARBA" id="ARBA00004141"/>
    </source>
</evidence>
<accession>A0A8H3FG13</accession>
<feature type="transmembrane region" description="Helical" evidence="9">
    <location>
        <begin position="369"/>
        <end position="390"/>
    </location>
</feature>
<feature type="compositionally biased region" description="Polar residues" evidence="8">
    <location>
        <begin position="115"/>
        <end position="138"/>
    </location>
</feature>
<feature type="transmembrane region" description="Helical" evidence="9">
    <location>
        <begin position="451"/>
        <end position="475"/>
    </location>
</feature>
<feature type="transmembrane region" description="Helical" evidence="9">
    <location>
        <begin position="547"/>
        <end position="564"/>
    </location>
</feature>
<evidence type="ECO:0000259" key="10">
    <source>
        <dbReference type="Pfam" id="PF01490"/>
    </source>
</evidence>
<feature type="transmembrane region" description="Helical" evidence="9">
    <location>
        <begin position="418"/>
        <end position="439"/>
    </location>
</feature>
<dbReference type="GO" id="GO:0005774">
    <property type="term" value="C:vacuolar membrane"/>
    <property type="evidence" value="ECO:0007669"/>
    <property type="project" value="TreeGrafter"/>
</dbReference>
<evidence type="ECO:0000256" key="8">
    <source>
        <dbReference type="SAM" id="MobiDB-lite"/>
    </source>
</evidence>
<keyword evidence="4 9" id="KW-0812">Transmembrane</keyword>
<dbReference type="PANTHER" id="PTHR22950:SF692">
    <property type="entry name" value="TRANSMEMBRANE AMINO ACID TRANSPORTER FAMILY PROTEIN"/>
    <property type="match status" value="1"/>
</dbReference>
<dbReference type="AlphaFoldDB" id="A0A8H3FG13"/>
<evidence type="ECO:0000256" key="2">
    <source>
        <dbReference type="ARBA" id="ARBA00008066"/>
    </source>
</evidence>
<feature type="region of interest" description="Disordered" evidence="8">
    <location>
        <begin position="110"/>
        <end position="163"/>
    </location>
</feature>
<feature type="transmembrane region" description="Helical" evidence="9">
    <location>
        <begin position="263"/>
        <end position="282"/>
    </location>
</feature>
<comment type="caution">
    <text evidence="11">The sequence shown here is derived from an EMBL/GenBank/DDBJ whole genome shotgun (WGS) entry which is preliminary data.</text>
</comment>
<dbReference type="OrthoDB" id="655540at2759"/>
<evidence type="ECO:0000256" key="5">
    <source>
        <dbReference type="ARBA" id="ARBA00022970"/>
    </source>
</evidence>
<keyword evidence="5" id="KW-0029">Amino-acid transport</keyword>
<organism evidence="11 12">
    <name type="scientific">Gomphillus americanus</name>
    <dbReference type="NCBI Taxonomy" id="1940652"/>
    <lineage>
        <taxon>Eukaryota</taxon>
        <taxon>Fungi</taxon>
        <taxon>Dikarya</taxon>
        <taxon>Ascomycota</taxon>
        <taxon>Pezizomycotina</taxon>
        <taxon>Lecanoromycetes</taxon>
        <taxon>OSLEUM clade</taxon>
        <taxon>Ostropomycetidae</taxon>
        <taxon>Ostropales</taxon>
        <taxon>Graphidaceae</taxon>
        <taxon>Gomphilloideae</taxon>
        <taxon>Gomphillus</taxon>
    </lineage>
</organism>